<comment type="caution">
    <text evidence="2">The sequence shown here is derived from an EMBL/GenBank/DDBJ whole genome shotgun (WGS) entry which is preliminary data.</text>
</comment>
<feature type="compositionally biased region" description="Low complexity" evidence="1">
    <location>
        <begin position="215"/>
        <end position="225"/>
    </location>
</feature>
<evidence type="ECO:0008006" key="4">
    <source>
        <dbReference type="Google" id="ProtNLM"/>
    </source>
</evidence>
<accession>A0A8K0WKL1</accession>
<name>A0A8K0WKL1_9HYPO</name>
<keyword evidence="3" id="KW-1185">Reference proteome</keyword>
<feature type="compositionally biased region" description="Low complexity" evidence="1">
    <location>
        <begin position="129"/>
        <end position="140"/>
    </location>
</feature>
<dbReference type="Proteomes" id="UP000813444">
    <property type="component" value="Unassembled WGS sequence"/>
</dbReference>
<feature type="compositionally biased region" description="Acidic residues" evidence="1">
    <location>
        <begin position="227"/>
        <end position="236"/>
    </location>
</feature>
<feature type="region of interest" description="Disordered" evidence="1">
    <location>
        <begin position="215"/>
        <end position="236"/>
    </location>
</feature>
<organism evidence="2 3">
    <name type="scientific">Stachybotrys elegans</name>
    <dbReference type="NCBI Taxonomy" id="80388"/>
    <lineage>
        <taxon>Eukaryota</taxon>
        <taxon>Fungi</taxon>
        <taxon>Dikarya</taxon>
        <taxon>Ascomycota</taxon>
        <taxon>Pezizomycotina</taxon>
        <taxon>Sordariomycetes</taxon>
        <taxon>Hypocreomycetidae</taxon>
        <taxon>Hypocreales</taxon>
        <taxon>Stachybotryaceae</taxon>
        <taxon>Stachybotrys</taxon>
    </lineage>
</organism>
<reference evidence="2" key="1">
    <citation type="journal article" date="2021" name="Nat. Commun.">
        <title>Genetic determinants of endophytism in the Arabidopsis root mycobiome.</title>
        <authorList>
            <person name="Mesny F."/>
            <person name="Miyauchi S."/>
            <person name="Thiergart T."/>
            <person name="Pickel B."/>
            <person name="Atanasova L."/>
            <person name="Karlsson M."/>
            <person name="Huettel B."/>
            <person name="Barry K.W."/>
            <person name="Haridas S."/>
            <person name="Chen C."/>
            <person name="Bauer D."/>
            <person name="Andreopoulos W."/>
            <person name="Pangilinan J."/>
            <person name="LaButti K."/>
            <person name="Riley R."/>
            <person name="Lipzen A."/>
            <person name="Clum A."/>
            <person name="Drula E."/>
            <person name="Henrissat B."/>
            <person name="Kohler A."/>
            <person name="Grigoriev I.V."/>
            <person name="Martin F.M."/>
            <person name="Hacquard S."/>
        </authorList>
    </citation>
    <scope>NUCLEOTIDE SEQUENCE</scope>
    <source>
        <strain evidence="2">MPI-CAGE-CH-0235</strain>
    </source>
</reference>
<dbReference type="OrthoDB" id="5985073at2759"/>
<protein>
    <recommendedName>
        <fullName evidence="4">WSC domain-containing protein</fullName>
    </recommendedName>
</protein>
<evidence type="ECO:0000313" key="2">
    <source>
        <dbReference type="EMBL" id="KAH7303500.1"/>
    </source>
</evidence>
<proteinExistence type="predicted"/>
<gene>
    <name evidence="2" type="ORF">B0I35DRAFT_498337</name>
</gene>
<dbReference type="EMBL" id="JAGPNK010000033">
    <property type="protein sequence ID" value="KAH7303500.1"/>
    <property type="molecule type" value="Genomic_DNA"/>
</dbReference>
<dbReference type="AlphaFoldDB" id="A0A8K0WKL1"/>
<evidence type="ECO:0000256" key="1">
    <source>
        <dbReference type="SAM" id="MobiDB-lite"/>
    </source>
</evidence>
<sequence>MAVGEGNTCWFGDEMSANLSQGDECHLRCSGNSTEICGGRNGVVLYEDYGFFASYVPPPTITTTRDVSASASSTTAGIPTSTEQTVAYLTTTYATLETSTAITTTDSGGNAIRLTGYPIHTHRSTAILPARRPAAPRAARNATSPYHDSRSYLEWEGGGDESESDARGDGGGHLTKRNRRPQNIAVVGGLYGRLYGNRQTPVDLCPDHLFAWRSPSYPSTSQSTPDVDGDGEQEEMEALPSSVPEYPGLGEMTRNTNFFQLGHVPHGKYIDVLHSLLGCPMQVGPCSSPTTCGLGRQDAGTLRAYNTEHVFEIHQVKDFFWLTQNERCTSCNALRRNFVDFGYESVNDPALMPIPPIMGTGGTTDC</sequence>
<feature type="region of interest" description="Disordered" evidence="1">
    <location>
        <begin position="126"/>
        <end position="180"/>
    </location>
</feature>
<evidence type="ECO:0000313" key="3">
    <source>
        <dbReference type="Proteomes" id="UP000813444"/>
    </source>
</evidence>